<comment type="subunit">
    <text evidence="6">Component of the ClpX-ClpP complex. Forms a hexameric ring that, in the presence of ATP, binds to fourteen ClpP subunits assembled into a disk-like structure with a central cavity, resembling the structure of eukaryotic proteasomes.</text>
</comment>
<dbReference type="SUPFAM" id="SSF57716">
    <property type="entry name" value="Glucocorticoid receptor-like (DNA-binding domain)"/>
    <property type="match status" value="1"/>
</dbReference>
<dbReference type="SMART" id="SM00994">
    <property type="entry name" value="zf-C4_ClpX"/>
    <property type="match status" value="1"/>
</dbReference>
<keyword evidence="9" id="KW-0645">Protease</keyword>
<keyword evidence="2 6" id="KW-0547">Nucleotide-binding</keyword>
<keyword evidence="4 6" id="KW-0067">ATP-binding</keyword>
<dbReference type="InterPro" id="IPR050052">
    <property type="entry name" value="ATP-dep_Clp_protease_ClpX"/>
</dbReference>
<feature type="domain" description="ClpX-type ZB" evidence="8">
    <location>
        <begin position="1"/>
        <end position="53"/>
    </location>
</feature>
<evidence type="ECO:0000256" key="4">
    <source>
        <dbReference type="ARBA" id="ARBA00022840"/>
    </source>
</evidence>
<feature type="binding site" evidence="6 7">
    <location>
        <position position="12"/>
    </location>
    <ligand>
        <name>Zn(2+)</name>
        <dbReference type="ChEBI" id="CHEBI:29105"/>
    </ligand>
</feature>
<dbReference type="SMART" id="SM01086">
    <property type="entry name" value="ClpB_D2-small"/>
    <property type="match status" value="1"/>
</dbReference>
<dbReference type="PROSITE" id="PS00676">
    <property type="entry name" value="SIGMA54_INTERACT_2"/>
    <property type="match status" value="1"/>
</dbReference>
<dbReference type="PROSITE" id="PS51902">
    <property type="entry name" value="CLPX_ZB"/>
    <property type="match status" value="1"/>
</dbReference>
<dbReference type="GO" id="GO:0008233">
    <property type="term" value="F:peptidase activity"/>
    <property type="evidence" value="ECO:0007669"/>
    <property type="project" value="UniProtKB-KW"/>
</dbReference>
<comment type="similarity">
    <text evidence="6 7">Belongs to the ClpX chaperone family.</text>
</comment>
<dbReference type="SUPFAM" id="SSF52540">
    <property type="entry name" value="P-loop containing nucleoside triphosphate hydrolases"/>
    <property type="match status" value="1"/>
</dbReference>
<keyword evidence="10" id="KW-1185">Reference proteome</keyword>
<dbReference type="Pfam" id="PF06689">
    <property type="entry name" value="zf-C4_ClpX"/>
    <property type="match status" value="1"/>
</dbReference>
<evidence type="ECO:0000313" key="9">
    <source>
        <dbReference type="EMBL" id="MST70739.1"/>
    </source>
</evidence>
<feature type="binding site" evidence="6 7">
    <location>
        <position position="34"/>
    </location>
    <ligand>
        <name>Zn(2+)</name>
        <dbReference type="ChEBI" id="CHEBI:29105"/>
    </ligand>
</feature>
<protein>
    <recommendedName>
        <fullName evidence="6">ATP-dependent Clp protease ATP-binding subunit ClpX</fullName>
    </recommendedName>
</protein>
<dbReference type="InterPro" id="IPR010603">
    <property type="entry name" value="Znf_CppX_C4"/>
</dbReference>
<gene>
    <name evidence="6 9" type="primary">clpX</name>
    <name evidence="9" type="ORF">FYJ65_05190</name>
</gene>
<dbReference type="CDD" id="cd19497">
    <property type="entry name" value="RecA-like_ClpX"/>
    <property type="match status" value="1"/>
</dbReference>
<dbReference type="NCBIfam" id="NF003745">
    <property type="entry name" value="PRK05342.1"/>
    <property type="match status" value="1"/>
</dbReference>
<dbReference type="RefSeq" id="WP_328603039.1">
    <property type="nucleotide sequence ID" value="NZ_VUNA01000008.1"/>
</dbReference>
<dbReference type="Gene3D" id="3.40.50.300">
    <property type="entry name" value="P-loop containing nucleotide triphosphate hydrolases"/>
    <property type="match status" value="1"/>
</dbReference>
<keyword evidence="1 6" id="KW-0479">Metal-binding</keyword>
<dbReference type="EMBL" id="VUNA01000008">
    <property type="protein sequence ID" value="MST70739.1"/>
    <property type="molecule type" value="Genomic_DNA"/>
</dbReference>
<keyword evidence="5 6" id="KW-0143">Chaperone</keyword>
<dbReference type="InterPro" id="IPR059188">
    <property type="entry name" value="Znf_CLPX-like"/>
</dbReference>
<dbReference type="GO" id="GO:0016887">
    <property type="term" value="F:ATP hydrolysis activity"/>
    <property type="evidence" value="ECO:0007669"/>
    <property type="project" value="InterPro"/>
</dbReference>
<evidence type="ECO:0000256" key="6">
    <source>
        <dbReference type="HAMAP-Rule" id="MF_00175"/>
    </source>
</evidence>
<evidence type="ECO:0000256" key="2">
    <source>
        <dbReference type="ARBA" id="ARBA00022741"/>
    </source>
</evidence>
<dbReference type="GO" id="GO:0046983">
    <property type="term" value="F:protein dimerization activity"/>
    <property type="evidence" value="ECO:0007669"/>
    <property type="project" value="UniProtKB-UniRule"/>
</dbReference>
<dbReference type="GO" id="GO:0008270">
    <property type="term" value="F:zinc ion binding"/>
    <property type="evidence" value="ECO:0007669"/>
    <property type="project" value="UniProtKB-UniRule"/>
</dbReference>
<dbReference type="AlphaFoldDB" id="A0A6N7XLB9"/>
<dbReference type="InterPro" id="IPR025943">
    <property type="entry name" value="Sigma_54_int_dom_ATP-bd_2"/>
</dbReference>
<dbReference type="InterPro" id="IPR027417">
    <property type="entry name" value="P-loop_NTPase"/>
</dbReference>
<dbReference type="Gene3D" id="1.10.8.60">
    <property type="match status" value="1"/>
</dbReference>
<evidence type="ECO:0000256" key="7">
    <source>
        <dbReference type="PROSITE-ProRule" id="PRU01250"/>
    </source>
</evidence>
<dbReference type="GO" id="GO:0140662">
    <property type="term" value="F:ATP-dependent protein folding chaperone"/>
    <property type="evidence" value="ECO:0007669"/>
    <property type="project" value="InterPro"/>
</dbReference>
<dbReference type="GO" id="GO:0005524">
    <property type="term" value="F:ATP binding"/>
    <property type="evidence" value="ECO:0007669"/>
    <property type="project" value="UniProtKB-UniRule"/>
</dbReference>
<dbReference type="GO" id="GO:0051082">
    <property type="term" value="F:unfolded protein binding"/>
    <property type="evidence" value="ECO:0007669"/>
    <property type="project" value="UniProtKB-UniRule"/>
</dbReference>
<dbReference type="Gene3D" id="6.20.220.10">
    <property type="entry name" value="ClpX chaperone, C4-type zinc finger domain"/>
    <property type="match status" value="1"/>
</dbReference>
<dbReference type="GO" id="GO:0009376">
    <property type="term" value="C:HslUV protease complex"/>
    <property type="evidence" value="ECO:0007669"/>
    <property type="project" value="TreeGrafter"/>
</dbReference>
<evidence type="ECO:0000313" key="10">
    <source>
        <dbReference type="Proteomes" id="UP000469424"/>
    </source>
</evidence>
<feature type="binding site" evidence="6 7">
    <location>
        <position position="15"/>
    </location>
    <ligand>
        <name>Zn(2+)</name>
        <dbReference type="ChEBI" id="CHEBI:29105"/>
    </ligand>
</feature>
<evidence type="ECO:0000256" key="3">
    <source>
        <dbReference type="ARBA" id="ARBA00022833"/>
    </source>
</evidence>
<evidence type="ECO:0000256" key="1">
    <source>
        <dbReference type="ARBA" id="ARBA00022723"/>
    </source>
</evidence>
<dbReference type="InterPro" id="IPR046425">
    <property type="entry name" value="ClpX_bact"/>
</dbReference>
<dbReference type="SMART" id="SM00382">
    <property type="entry name" value="AAA"/>
    <property type="match status" value="1"/>
</dbReference>
<keyword evidence="9" id="KW-0378">Hydrolase</keyword>
<dbReference type="HAMAP" id="MF_00175">
    <property type="entry name" value="ClpX"/>
    <property type="match status" value="1"/>
</dbReference>
<evidence type="ECO:0000259" key="8">
    <source>
        <dbReference type="PROSITE" id="PS51902"/>
    </source>
</evidence>
<dbReference type="InterPro" id="IPR003593">
    <property type="entry name" value="AAA+_ATPase"/>
</dbReference>
<dbReference type="PANTHER" id="PTHR48102:SF7">
    <property type="entry name" value="ATP-DEPENDENT CLP PROTEASE ATP-BINDING SUBUNIT CLPX-LIKE, MITOCHONDRIAL"/>
    <property type="match status" value="1"/>
</dbReference>
<proteinExistence type="inferred from homology"/>
<dbReference type="InterPro" id="IPR003959">
    <property type="entry name" value="ATPase_AAA_core"/>
</dbReference>
<sequence length="412" mass="46104">MSKKNENNELVCSFCGKTSSQVKKIIVGPDVAICNECIELCESLLDEKEFVEPKHMEELPKPKDIADFLSDYVIEQDEAKKNLAVAVYNHYKRIRHLEENAGDEKNNVEIQKSNILMLGPTGSGKTLLAQTLAKILDVPFAIVDATALTEAGYVGEDVENILLRLYQAADGDLERAQKGIIYVDEIDKIARKSENMSITRDVSGEGVQQALLKIIEGTVANVPPQGGRKHPLQEFIHFDTKDVLFICGGAFTGLSTIIKRRLGNKVIGFNSDEDRVDLTEDHEILLKVEPEDLLRFGLIPELIGRLPMIVSLRELTEEALVRIMREPKNSLIRQYQELFRMDGVELEIEDDAVNAIANKAIQLHTGARGLRGIFEKMMTDIMFELPSRDDVTKCIITKDTVENGAEPVLETK</sequence>
<dbReference type="InterPro" id="IPR038366">
    <property type="entry name" value="Znf_CppX_C4_sf"/>
</dbReference>
<dbReference type="PANTHER" id="PTHR48102">
    <property type="entry name" value="ATP-DEPENDENT CLP PROTEASE ATP-BINDING SUBUNIT CLPX-LIKE, MITOCHONDRIAL-RELATED"/>
    <property type="match status" value="1"/>
</dbReference>
<dbReference type="NCBIfam" id="TIGR00382">
    <property type="entry name" value="clpX"/>
    <property type="match status" value="1"/>
</dbReference>
<reference evidence="9 10" key="1">
    <citation type="submission" date="2019-08" db="EMBL/GenBank/DDBJ databases">
        <title>In-depth cultivation of the pig gut microbiome towards novel bacterial diversity and tailored functional studies.</title>
        <authorList>
            <person name="Wylensek D."/>
            <person name="Hitch T.C.A."/>
            <person name="Clavel T."/>
        </authorList>
    </citation>
    <scope>NUCLEOTIDE SEQUENCE [LARGE SCALE GENOMIC DNA]</scope>
    <source>
        <strain evidence="9 10">WCA-MUC-591-APC-4B</strain>
    </source>
</reference>
<dbReference type="InterPro" id="IPR019489">
    <property type="entry name" value="Clp_ATPase_C"/>
</dbReference>
<name>A0A6N7XLB9_9FIRM</name>
<dbReference type="Pfam" id="PF10431">
    <property type="entry name" value="ClpB_D2-small"/>
    <property type="match status" value="1"/>
</dbReference>
<comment type="caution">
    <text evidence="9">The sequence shown here is derived from an EMBL/GenBank/DDBJ whole genome shotgun (WGS) entry which is preliminary data.</text>
</comment>
<organism evidence="9 10">
    <name type="scientific">Mogibacterium kristiansenii</name>
    <dbReference type="NCBI Taxonomy" id="2606708"/>
    <lineage>
        <taxon>Bacteria</taxon>
        <taxon>Bacillati</taxon>
        <taxon>Bacillota</taxon>
        <taxon>Clostridia</taxon>
        <taxon>Peptostreptococcales</taxon>
        <taxon>Anaerovoracaceae</taxon>
        <taxon>Mogibacterium</taxon>
    </lineage>
</organism>
<comment type="function">
    <text evidence="6">ATP-dependent specificity component of the Clp protease. It directs the protease to specific substrates. Can perform chaperone functions in the absence of ClpP.</text>
</comment>
<dbReference type="FunFam" id="3.40.50.300:FF:000005">
    <property type="entry name" value="ATP-dependent Clp protease ATP-binding subunit ClpX"/>
    <property type="match status" value="1"/>
</dbReference>
<dbReference type="GO" id="GO:0051301">
    <property type="term" value="P:cell division"/>
    <property type="evidence" value="ECO:0007669"/>
    <property type="project" value="TreeGrafter"/>
</dbReference>
<dbReference type="FunFam" id="1.10.8.60:FF:000002">
    <property type="entry name" value="ATP-dependent Clp protease ATP-binding subunit ClpX"/>
    <property type="match status" value="1"/>
</dbReference>
<accession>A0A6N7XLB9</accession>
<keyword evidence="3 6" id="KW-0862">Zinc</keyword>
<feature type="binding site" evidence="6 7">
    <location>
        <position position="37"/>
    </location>
    <ligand>
        <name>Zn(2+)</name>
        <dbReference type="ChEBI" id="CHEBI:29105"/>
    </ligand>
</feature>
<feature type="binding site" evidence="6">
    <location>
        <begin position="120"/>
        <end position="127"/>
    </location>
    <ligand>
        <name>ATP</name>
        <dbReference type="ChEBI" id="CHEBI:30616"/>
    </ligand>
</feature>
<dbReference type="GO" id="GO:0051603">
    <property type="term" value="P:proteolysis involved in protein catabolic process"/>
    <property type="evidence" value="ECO:0007669"/>
    <property type="project" value="TreeGrafter"/>
</dbReference>
<dbReference type="Proteomes" id="UP000469424">
    <property type="component" value="Unassembled WGS sequence"/>
</dbReference>
<dbReference type="InterPro" id="IPR004487">
    <property type="entry name" value="Clp_protease_ATP-bd_su_ClpX"/>
</dbReference>
<evidence type="ECO:0000256" key="5">
    <source>
        <dbReference type="ARBA" id="ARBA00023186"/>
    </source>
</evidence>
<dbReference type="Pfam" id="PF07724">
    <property type="entry name" value="AAA_2"/>
    <property type="match status" value="1"/>
</dbReference>